<reference evidence="3 4" key="1">
    <citation type="submission" date="2023-01" db="EMBL/GenBank/DDBJ databases">
        <title>Psychroserpens ponticola sp. nov., isolated from seawater.</title>
        <authorList>
            <person name="Kristyanto S."/>
            <person name="Jung J."/>
            <person name="Kim J.M."/>
            <person name="Jeon C.O."/>
        </authorList>
    </citation>
    <scope>NUCLEOTIDE SEQUENCE [LARGE SCALE GENOMIC DNA]</scope>
    <source>
        <strain evidence="3 4">MSW6</strain>
    </source>
</reference>
<evidence type="ECO:0000259" key="2">
    <source>
        <dbReference type="Pfam" id="PF02517"/>
    </source>
</evidence>
<gene>
    <name evidence="3" type="ORF">MUN68_008695</name>
</gene>
<dbReference type="EMBL" id="CP116221">
    <property type="protein sequence ID" value="WCO03572.1"/>
    <property type="molecule type" value="Genomic_DNA"/>
</dbReference>
<keyword evidence="1" id="KW-1133">Transmembrane helix</keyword>
<dbReference type="GO" id="GO:0008237">
    <property type="term" value="F:metallopeptidase activity"/>
    <property type="evidence" value="ECO:0007669"/>
    <property type="project" value="UniProtKB-KW"/>
</dbReference>
<dbReference type="InterPro" id="IPR052710">
    <property type="entry name" value="CAAX_protease"/>
</dbReference>
<organism evidence="3 4">
    <name type="scientific">Psychroserpens ponticola</name>
    <dbReference type="NCBI Taxonomy" id="2932268"/>
    <lineage>
        <taxon>Bacteria</taxon>
        <taxon>Pseudomonadati</taxon>
        <taxon>Bacteroidota</taxon>
        <taxon>Flavobacteriia</taxon>
        <taxon>Flavobacteriales</taxon>
        <taxon>Flavobacteriaceae</taxon>
        <taxon>Psychroserpens</taxon>
    </lineage>
</organism>
<keyword evidence="1" id="KW-0472">Membrane</keyword>
<feature type="transmembrane region" description="Helical" evidence="1">
    <location>
        <begin position="238"/>
        <end position="255"/>
    </location>
</feature>
<protein>
    <submittedName>
        <fullName evidence="3">CPBP family intramembrane metalloprotease</fullName>
    </submittedName>
</protein>
<feature type="transmembrane region" description="Helical" evidence="1">
    <location>
        <begin position="128"/>
        <end position="147"/>
    </location>
</feature>
<feature type="transmembrane region" description="Helical" evidence="1">
    <location>
        <begin position="77"/>
        <end position="96"/>
    </location>
</feature>
<evidence type="ECO:0000313" key="4">
    <source>
        <dbReference type="Proteomes" id="UP001202717"/>
    </source>
</evidence>
<feature type="domain" description="CAAX prenyl protease 2/Lysostaphin resistance protein A-like" evidence="2">
    <location>
        <begin position="128"/>
        <end position="215"/>
    </location>
</feature>
<feature type="transmembrane region" description="Helical" evidence="1">
    <location>
        <begin position="37"/>
        <end position="61"/>
    </location>
</feature>
<dbReference type="PANTHER" id="PTHR36435:SF1">
    <property type="entry name" value="CAAX AMINO TERMINAL PROTEASE FAMILY PROTEIN"/>
    <property type="match status" value="1"/>
</dbReference>
<keyword evidence="3" id="KW-0482">Metalloprotease</keyword>
<dbReference type="RefSeq" id="WP_249997396.1">
    <property type="nucleotide sequence ID" value="NZ_CP116221.1"/>
</dbReference>
<dbReference type="InterPro" id="IPR003675">
    <property type="entry name" value="Rce1/LyrA-like_dom"/>
</dbReference>
<accession>A0ABY7S3L9</accession>
<dbReference type="Pfam" id="PF02517">
    <property type="entry name" value="Rce1-like"/>
    <property type="match status" value="1"/>
</dbReference>
<feature type="transmembrane region" description="Helical" evidence="1">
    <location>
        <begin position="207"/>
        <end position="232"/>
    </location>
</feature>
<evidence type="ECO:0000256" key="1">
    <source>
        <dbReference type="SAM" id="Phobius"/>
    </source>
</evidence>
<evidence type="ECO:0000313" key="3">
    <source>
        <dbReference type="EMBL" id="WCO03572.1"/>
    </source>
</evidence>
<proteinExistence type="predicted"/>
<dbReference type="PANTHER" id="PTHR36435">
    <property type="entry name" value="SLR1288 PROTEIN"/>
    <property type="match status" value="1"/>
</dbReference>
<feature type="transmembrane region" description="Helical" evidence="1">
    <location>
        <begin position="159"/>
        <end position="177"/>
    </location>
</feature>
<keyword evidence="3" id="KW-0645">Protease</keyword>
<sequence>MNILKAFLLTALLMVIELALSYPVWYFADTTNFETNSILHLIGISGIVPYSISFIIVLFFISKMKLKWDNGIKKVKSLNLEIVIYLLIMNIGLYFFDRPCFDFTRILDTINNVPIEPYTNYQGSNISLFYRTIAVLFIAPIFEELFFRKYLFVELSKKYSSKISIIISSICFSLIHLPSYRNLIPTFLFGVICCLIYSKTRNILYTILIHFLSNLTWLLTIKFGANIYNWVLSLEYNYLYWVLVLSGILIVYFSLRKITTANNVYN</sequence>
<keyword evidence="3" id="KW-0378">Hydrolase</keyword>
<keyword evidence="1" id="KW-0812">Transmembrane</keyword>
<name>A0ABY7S3L9_9FLAO</name>
<keyword evidence="4" id="KW-1185">Reference proteome</keyword>
<dbReference type="Proteomes" id="UP001202717">
    <property type="component" value="Chromosome"/>
</dbReference>
<feature type="transmembrane region" description="Helical" evidence="1">
    <location>
        <begin position="183"/>
        <end position="200"/>
    </location>
</feature>